<proteinExistence type="predicted"/>
<dbReference type="OrthoDB" id="9783876at2"/>
<dbReference type="InterPro" id="IPR032783">
    <property type="entry name" value="AraC_lig"/>
</dbReference>
<keyword evidence="6" id="KW-1185">Reference proteome</keyword>
<evidence type="ECO:0000313" key="6">
    <source>
        <dbReference type="Proteomes" id="UP000294555"/>
    </source>
</evidence>
<sequence>MDPLSEVLSLLKLKTYVSGGFVVNEQSCIQFPKHRGLKCYSVVAGSCFLAMEGVTDPVFMGEGDSILLPRGRPFCLATDLSSPAVNFDVQMAARRPDVPLFSDAVGGCSVLGGHFLMTGGHADILLNALPPIVHIRNESSKEVMRWSLESLREELRDPQLGGSLVAQQLAYILLVKALRLYLQSEATRGVGWLFALADPQMRAAIACMHNDPGHPWKLQELAHHVGMSRTVFAQRFKEKVGMTSMEYLTHWRMLLASDRLQTSDDPVSKIAWSIGYGTESAFGKAFKRVLGYSPREHRRRYQAEPLPGTTDE</sequence>
<comment type="caution">
    <text evidence="5">The sequence shown here is derived from an EMBL/GenBank/DDBJ whole genome shotgun (WGS) entry which is preliminary data.</text>
</comment>
<gene>
    <name evidence="5" type="ORF">EZJ58_5103</name>
</gene>
<organism evidence="5 6">
    <name type="scientific">Sodalis ligni</name>
    <dbReference type="NCBI Taxonomy" id="2697027"/>
    <lineage>
        <taxon>Bacteria</taxon>
        <taxon>Pseudomonadati</taxon>
        <taxon>Pseudomonadota</taxon>
        <taxon>Gammaproteobacteria</taxon>
        <taxon>Enterobacterales</taxon>
        <taxon>Bruguierivoracaceae</taxon>
        <taxon>Sodalis</taxon>
    </lineage>
</organism>
<dbReference type="PROSITE" id="PS00041">
    <property type="entry name" value="HTH_ARAC_FAMILY_1"/>
    <property type="match status" value="1"/>
</dbReference>
<dbReference type="GO" id="GO:0043565">
    <property type="term" value="F:sequence-specific DNA binding"/>
    <property type="evidence" value="ECO:0007669"/>
    <property type="project" value="InterPro"/>
</dbReference>
<feature type="domain" description="HTH araC/xylS-type" evidence="4">
    <location>
        <begin position="202"/>
        <end position="300"/>
    </location>
</feature>
<accession>A0A4R1NQY3</accession>
<dbReference type="SMART" id="SM00342">
    <property type="entry name" value="HTH_ARAC"/>
    <property type="match status" value="1"/>
</dbReference>
<dbReference type="SUPFAM" id="SSF46689">
    <property type="entry name" value="Homeodomain-like"/>
    <property type="match status" value="2"/>
</dbReference>
<evidence type="ECO:0000256" key="1">
    <source>
        <dbReference type="ARBA" id="ARBA00023015"/>
    </source>
</evidence>
<dbReference type="RefSeq" id="WP_132926509.1">
    <property type="nucleotide sequence ID" value="NZ_SJOI01000001.1"/>
</dbReference>
<dbReference type="Pfam" id="PF12833">
    <property type="entry name" value="HTH_18"/>
    <property type="match status" value="1"/>
</dbReference>
<dbReference type="PANTHER" id="PTHR46796:SF13">
    <property type="entry name" value="HTH-TYPE TRANSCRIPTIONAL ACTIVATOR RHAS"/>
    <property type="match status" value="1"/>
</dbReference>
<evidence type="ECO:0000259" key="4">
    <source>
        <dbReference type="PROSITE" id="PS01124"/>
    </source>
</evidence>
<dbReference type="Proteomes" id="UP000294555">
    <property type="component" value="Unassembled WGS sequence"/>
</dbReference>
<dbReference type="PRINTS" id="PR00032">
    <property type="entry name" value="HTHARAC"/>
</dbReference>
<keyword evidence="1" id="KW-0805">Transcription regulation</keyword>
<dbReference type="PANTHER" id="PTHR46796">
    <property type="entry name" value="HTH-TYPE TRANSCRIPTIONAL ACTIVATOR RHAS-RELATED"/>
    <property type="match status" value="1"/>
</dbReference>
<dbReference type="Gene3D" id="1.10.10.60">
    <property type="entry name" value="Homeodomain-like"/>
    <property type="match status" value="2"/>
</dbReference>
<keyword evidence="3" id="KW-0804">Transcription</keyword>
<dbReference type="EMBL" id="SJOI01000001">
    <property type="protein sequence ID" value="TCL06810.1"/>
    <property type="molecule type" value="Genomic_DNA"/>
</dbReference>
<dbReference type="InterPro" id="IPR009057">
    <property type="entry name" value="Homeodomain-like_sf"/>
</dbReference>
<protein>
    <submittedName>
        <fullName evidence="5">AraC-like DNA-binding protein</fullName>
    </submittedName>
</protein>
<evidence type="ECO:0000256" key="2">
    <source>
        <dbReference type="ARBA" id="ARBA00023125"/>
    </source>
</evidence>
<dbReference type="InterPro" id="IPR018062">
    <property type="entry name" value="HTH_AraC-typ_CS"/>
</dbReference>
<name>A0A4R1NQY3_9GAMM</name>
<keyword evidence="2 5" id="KW-0238">DNA-binding</keyword>
<dbReference type="PROSITE" id="PS01124">
    <property type="entry name" value="HTH_ARAC_FAMILY_2"/>
    <property type="match status" value="1"/>
</dbReference>
<dbReference type="InterPro" id="IPR050204">
    <property type="entry name" value="AraC_XylS_family_regulators"/>
</dbReference>
<dbReference type="InterPro" id="IPR020449">
    <property type="entry name" value="Tscrpt_reg_AraC-type_HTH"/>
</dbReference>
<dbReference type="InterPro" id="IPR018060">
    <property type="entry name" value="HTH_AraC"/>
</dbReference>
<dbReference type="GO" id="GO:0003700">
    <property type="term" value="F:DNA-binding transcription factor activity"/>
    <property type="evidence" value="ECO:0007669"/>
    <property type="project" value="InterPro"/>
</dbReference>
<evidence type="ECO:0000256" key="3">
    <source>
        <dbReference type="ARBA" id="ARBA00023163"/>
    </source>
</evidence>
<reference evidence="5 6" key="1">
    <citation type="submission" date="2019-02" db="EMBL/GenBank/DDBJ databases">
        <title>Investigation of anaerobic lignin degradation for improved lignocellulosic biofuels.</title>
        <authorList>
            <person name="Deangelis K."/>
        </authorList>
    </citation>
    <scope>NUCLEOTIDE SEQUENCE [LARGE SCALE GENOMIC DNA]</scope>
    <source>
        <strain evidence="5 6">159R</strain>
    </source>
</reference>
<dbReference type="Pfam" id="PF12852">
    <property type="entry name" value="Cupin_6"/>
    <property type="match status" value="1"/>
</dbReference>
<dbReference type="AlphaFoldDB" id="A0A4R1NQY3"/>
<evidence type="ECO:0000313" key="5">
    <source>
        <dbReference type="EMBL" id="TCL06810.1"/>
    </source>
</evidence>